<dbReference type="InterPro" id="IPR018371">
    <property type="entry name" value="Chitin-binding_1_CS"/>
</dbReference>
<evidence type="ECO:0000256" key="10">
    <source>
        <dbReference type="ARBA" id="ARBA00023326"/>
    </source>
</evidence>
<dbReference type="RefSeq" id="XP_003170924.1">
    <property type="nucleotide sequence ID" value="XM_003170876.1"/>
</dbReference>
<dbReference type="GO" id="GO:0008843">
    <property type="term" value="F:endochitinase activity"/>
    <property type="evidence" value="ECO:0007669"/>
    <property type="project" value="UniProtKB-EC"/>
</dbReference>
<evidence type="ECO:0000256" key="3">
    <source>
        <dbReference type="ARBA" id="ARBA00012729"/>
    </source>
</evidence>
<dbReference type="Gene3D" id="3.10.50.10">
    <property type="match status" value="1"/>
</dbReference>
<evidence type="ECO:0000256" key="9">
    <source>
        <dbReference type="ARBA" id="ARBA00023295"/>
    </source>
</evidence>
<dbReference type="SMART" id="SM00636">
    <property type="entry name" value="Glyco_18"/>
    <property type="match status" value="1"/>
</dbReference>
<evidence type="ECO:0000313" key="17">
    <source>
        <dbReference type="EMBL" id="EFR03916.1"/>
    </source>
</evidence>
<feature type="transmembrane region" description="Helical" evidence="13">
    <location>
        <begin position="1142"/>
        <end position="1164"/>
    </location>
</feature>
<dbReference type="GO" id="GO:0000272">
    <property type="term" value="P:polysaccharide catabolic process"/>
    <property type="evidence" value="ECO:0007669"/>
    <property type="project" value="UniProtKB-KW"/>
</dbReference>
<protein>
    <recommendedName>
        <fullName evidence="3">chitinase</fullName>
        <ecNumber evidence="3">3.2.1.14</ecNumber>
    </recommendedName>
</protein>
<feature type="disulfide bond" evidence="11">
    <location>
        <begin position="438"/>
        <end position="452"/>
    </location>
</feature>
<dbReference type="SUPFAM" id="SSF54556">
    <property type="entry name" value="Chitinase insertion domain"/>
    <property type="match status" value="1"/>
</dbReference>
<comment type="catalytic activity">
    <reaction evidence="1">
        <text>Random endo-hydrolysis of N-acetyl-beta-D-glucosaminide (1-&gt;4)-beta-linkages in chitin and chitodextrins.</text>
        <dbReference type="EC" id="3.2.1.14"/>
    </reaction>
</comment>
<dbReference type="AlphaFoldDB" id="E4V1K1"/>
<dbReference type="Proteomes" id="UP000002669">
    <property type="component" value="Unassembled WGS sequence"/>
</dbReference>
<evidence type="ECO:0000256" key="2">
    <source>
        <dbReference type="ARBA" id="ARBA00008682"/>
    </source>
</evidence>
<evidence type="ECO:0000256" key="6">
    <source>
        <dbReference type="ARBA" id="ARBA00023024"/>
    </source>
</evidence>
<dbReference type="Gene3D" id="3.30.60.10">
    <property type="entry name" value="Endochitinase-like"/>
    <property type="match status" value="1"/>
</dbReference>
<feature type="domain" description="GH18" evidence="16">
    <location>
        <begin position="490"/>
        <end position="872"/>
    </location>
</feature>
<dbReference type="InterPro" id="IPR036861">
    <property type="entry name" value="Endochitinase-like_sf"/>
</dbReference>
<dbReference type="PANTHER" id="PTHR47700:SF2">
    <property type="entry name" value="CHITINASE"/>
    <property type="match status" value="1"/>
</dbReference>
<evidence type="ECO:0000256" key="12">
    <source>
        <dbReference type="RuleBase" id="RU000489"/>
    </source>
</evidence>
<dbReference type="HOGENOM" id="CLU_001482_0_0_1"/>
<dbReference type="Pfam" id="PF00187">
    <property type="entry name" value="Chitin_bind_1"/>
    <property type="match status" value="1"/>
</dbReference>
<evidence type="ECO:0000256" key="11">
    <source>
        <dbReference type="PROSITE-ProRule" id="PRU00261"/>
    </source>
</evidence>
<dbReference type="CDD" id="cd00118">
    <property type="entry name" value="LysM"/>
    <property type="match status" value="1"/>
</dbReference>
<dbReference type="Pfam" id="PF00704">
    <property type="entry name" value="Glyco_hydro_18"/>
    <property type="match status" value="1"/>
</dbReference>
<dbReference type="SMART" id="SM00257">
    <property type="entry name" value="LysM"/>
    <property type="match status" value="2"/>
</dbReference>
<dbReference type="SUPFAM" id="SSF51445">
    <property type="entry name" value="(Trans)glycosidases"/>
    <property type="match status" value="1"/>
</dbReference>
<dbReference type="VEuPathDB" id="FungiDB:MGYG_06915"/>
<dbReference type="PROSITE" id="PS51782">
    <property type="entry name" value="LYSM"/>
    <property type="match status" value="2"/>
</dbReference>
<keyword evidence="5 12" id="KW-0378">Hydrolase</keyword>
<dbReference type="GeneID" id="10026167"/>
<keyword evidence="13" id="KW-0812">Transmembrane</keyword>
<dbReference type="GO" id="GO:0006032">
    <property type="term" value="P:chitin catabolic process"/>
    <property type="evidence" value="ECO:0007669"/>
    <property type="project" value="UniProtKB-KW"/>
</dbReference>
<dbReference type="OrthoDB" id="73875at2759"/>
<evidence type="ECO:0000256" key="8">
    <source>
        <dbReference type="ARBA" id="ARBA00023277"/>
    </source>
</evidence>
<proteinExistence type="inferred from homology"/>
<keyword evidence="10" id="KW-0624">Polysaccharide degradation</keyword>
<evidence type="ECO:0000259" key="15">
    <source>
        <dbReference type="PROSITE" id="PS51782"/>
    </source>
</evidence>
<dbReference type="InterPro" id="IPR001579">
    <property type="entry name" value="Glyco_hydro_18_chit_AS"/>
</dbReference>
<dbReference type="Gene3D" id="3.20.20.80">
    <property type="entry name" value="Glycosidases"/>
    <property type="match status" value="1"/>
</dbReference>
<dbReference type="GO" id="GO:0008061">
    <property type="term" value="F:chitin binding"/>
    <property type="evidence" value="ECO:0007669"/>
    <property type="project" value="UniProtKB-UniRule"/>
</dbReference>
<feature type="domain" description="Chitin-binding type-1" evidence="14">
    <location>
        <begin position="405"/>
        <end position="478"/>
    </location>
</feature>
<dbReference type="CDD" id="cd02878">
    <property type="entry name" value="GH18_zymocin_alpha"/>
    <property type="match status" value="1"/>
</dbReference>
<dbReference type="PROSITE" id="PS00026">
    <property type="entry name" value="CHIT_BIND_I_1"/>
    <property type="match status" value="1"/>
</dbReference>
<keyword evidence="18" id="KW-1185">Reference proteome</keyword>
<dbReference type="InterPro" id="IPR001223">
    <property type="entry name" value="Glyco_hydro18_cat"/>
</dbReference>
<evidence type="ECO:0000256" key="7">
    <source>
        <dbReference type="ARBA" id="ARBA00023026"/>
    </source>
</evidence>
<evidence type="ECO:0000259" key="14">
    <source>
        <dbReference type="PROSITE" id="PS50941"/>
    </source>
</evidence>
<keyword evidence="8" id="KW-0119">Carbohydrate metabolism</keyword>
<keyword evidence="11" id="KW-1015">Disulfide bond</keyword>
<dbReference type="InterPro" id="IPR018392">
    <property type="entry name" value="LysM"/>
</dbReference>
<evidence type="ECO:0000256" key="4">
    <source>
        <dbReference type="ARBA" id="ARBA00022669"/>
    </source>
</evidence>
<dbReference type="SUPFAM" id="SSF57016">
    <property type="entry name" value="Plant lectins/antimicrobial peptides"/>
    <property type="match status" value="1"/>
</dbReference>
<feature type="disulfide bond" evidence="11">
    <location>
        <begin position="472"/>
        <end position="476"/>
    </location>
</feature>
<evidence type="ECO:0000256" key="13">
    <source>
        <dbReference type="SAM" id="Phobius"/>
    </source>
</evidence>
<sequence length="1258" mass="136685">MIHGLHGSLMAVPGSAACQPVLSNCKKPLLFDLNVYNDDARHSIIRACTVDAGKPKVRRSAFVPIAAYQNKTMDHGKDDLGPETATSMSITASTVCGAKGATVEALFTANPPMLNPGVDTASAAALLATYTINSPSCGETILLAKTGAAIVGLYLGAEVQAHSAGELINKFGCQGTQVVQSCNVWAREARTVGLFAVDDIADLDEVQRALKKWSRGGCLDIPSSAGQDIHRLLNLGILTAPQSDNSTNSHMVAPTSVRARTSLQSVAARTGSLTARGDCNAIQVVEADSCAALAARCGIRGKDFLKFNPKPDLCTTLVPKQWICCSEGTVPDMRPKPQADGTCATYTISSGDGCWAMADNFGITQDNIEKFNKKTWGWAGCSRLQPGQVICLSNGNSPMPAQIEGVSCGPQMPGTKKPSGPFNGSDLAKLNPCPLNACCSGWGFCGVTAEFCTESLADTGAPGSSKPGTNSCISNCGTDIVGNESPGTSFNRIGYFQAYNTARSCLNMDVTEIEGAFKDLTHVHFAFAGLTEDFDVHIDDTIRDQFDKFKAMQAPFKKIVSIGGWAQSTDQDTYKRYRDAMLGANRAKFIQNIVNFINANNLDGIDIDWEYPGASDQGIPASDPIDAENYLRFLAFLREALPRGEKSMSIALPASYWYLKAFPIRAMNVFVDYFIYMTYDLHGQWDYGNKFVNPGCPNGNCLRSHVNRTETYNSLAMITKAGVLPWAIMVGISSYGRSFRMSDPSCTGPMCTFTGSYGHSEAEPGKCTDTPGYIANAELNEILTDALAGVEGVAAQKWHDPQSDSDIISWSGQGVTDWVAYMDDDTKAQRIEWVRSLNLGGTTDWAIDLANWNRGPDKAGGWTVESDNLQCDSTTWPTTLDDLEKNIGKVQVNCRGRAVLSILAGDLQDAIAKYREVSSSSDYNDRFKWYADWVKDSINARLEKFMAFKTGEGLKYMDCKWSTNKVKGQGPCTEMDLTTADNKYGHEGTRVIEYTMRDEEQFYIALQKEAGIDKEWIQWKDYRIYDPFCRTCPPKADGCHPDYCGDDYILHKNFPRRIEDKDKITVESPKDTIDKAIPYLDKLSIIAIATLFEMQMGVLDADAADVVTSFSMPLFMLQDASKSIEEIKKIGKEEKDKKTKELVLMVLSIVFAVIPFAGFVGQAVGVATRFAAAALIIGEIGSAAVSIVEIIDNPASAPFAILGILIGAEGIELKGARTAFKEAAAVRRALTGKSLASFSEEFVRKDAIIQGIIKSCFR</sequence>
<evidence type="ECO:0000313" key="18">
    <source>
        <dbReference type="Proteomes" id="UP000002669"/>
    </source>
</evidence>
<dbReference type="InterPro" id="IPR017853">
    <property type="entry name" value="GH"/>
</dbReference>
<feature type="domain" description="LysM" evidence="15">
    <location>
        <begin position="344"/>
        <end position="392"/>
    </location>
</feature>
<keyword evidence="9 12" id="KW-0326">Glycosidase</keyword>
<dbReference type="PROSITE" id="PS51910">
    <property type="entry name" value="GH18_2"/>
    <property type="match status" value="1"/>
</dbReference>
<keyword evidence="7" id="KW-0843">Virulence</keyword>
<dbReference type="InterPro" id="IPR011583">
    <property type="entry name" value="Chitinase_II/V-like_cat"/>
</dbReference>
<dbReference type="InterPro" id="IPR001002">
    <property type="entry name" value="Chitin-bd_1"/>
</dbReference>
<keyword evidence="6" id="KW-0146">Chitin degradation</keyword>
<dbReference type="STRING" id="535722.E4V1K1"/>
<dbReference type="OMA" id="PASYHYL"/>
<dbReference type="SUPFAM" id="SSF54106">
    <property type="entry name" value="LysM domain"/>
    <property type="match status" value="1"/>
</dbReference>
<dbReference type="InParanoid" id="E4V1K1"/>
<accession>E4V1K1</accession>
<evidence type="ECO:0000256" key="1">
    <source>
        <dbReference type="ARBA" id="ARBA00000822"/>
    </source>
</evidence>
<evidence type="ECO:0000256" key="5">
    <source>
        <dbReference type="ARBA" id="ARBA00022801"/>
    </source>
</evidence>
<dbReference type="eggNOG" id="KOG2806">
    <property type="taxonomic scope" value="Eukaryota"/>
</dbReference>
<evidence type="ECO:0000259" key="16">
    <source>
        <dbReference type="PROSITE" id="PS51910"/>
    </source>
</evidence>
<dbReference type="PROSITE" id="PS01095">
    <property type="entry name" value="GH18_1"/>
    <property type="match status" value="1"/>
</dbReference>
<organism evidence="18">
    <name type="scientific">Arthroderma gypseum (strain ATCC MYA-4604 / CBS 118893)</name>
    <name type="common">Microsporum gypseum</name>
    <dbReference type="NCBI Taxonomy" id="535722"/>
    <lineage>
        <taxon>Eukaryota</taxon>
        <taxon>Fungi</taxon>
        <taxon>Dikarya</taxon>
        <taxon>Ascomycota</taxon>
        <taxon>Pezizomycotina</taxon>
        <taxon>Eurotiomycetes</taxon>
        <taxon>Eurotiomycetidae</taxon>
        <taxon>Onygenales</taxon>
        <taxon>Arthrodermataceae</taxon>
        <taxon>Nannizzia</taxon>
    </lineage>
</organism>
<comment type="similarity">
    <text evidence="2">Belongs to the glycosyl hydrolase 18 family. Chitinase class V subfamily.</text>
</comment>
<dbReference type="PANTHER" id="PTHR47700">
    <property type="entry name" value="V CHITINASE, PUTATIVE (AFU_ORTHOLOGUE AFUA_6G13720)-RELATED"/>
    <property type="match status" value="1"/>
</dbReference>
<keyword evidence="13" id="KW-1133">Transmembrane helix</keyword>
<name>E4V1K1_ARTGP</name>
<keyword evidence="4 11" id="KW-0147">Chitin-binding</keyword>
<feature type="domain" description="LysM" evidence="15">
    <location>
        <begin position="280"/>
        <end position="325"/>
    </location>
</feature>
<dbReference type="EMBL" id="DS989827">
    <property type="protein sequence ID" value="EFR03916.1"/>
    <property type="molecule type" value="Genomic_DNA"/>
</dbReference>
<dbReference type="PROSITE" id="PS50941">
    <property type="entry name" value="CHIT_BIND_I_2"/>
    <property type="match status" value="1"/>
</dbReference>
<dbReference type="Gene3D" id="3.10.350.10">
    <property type="entry name" value="LysM domain"/>
    <property type="match status" value="2"/>
</dbReference>
<comment type="caution">
    <text evidence="11">Lacks conserved residue(s) required for the propagation of feature annotation.</text>
</comment>
<feature type="disulfide bond" evidence="11">
    <location>
        <begin position="433"/>
        <end position="445"/>
    </location>
</feature>
<dbReference type="CDD" id="cd00035">
    <property type="entry name" value="ChtBD1"/>
    <property type="match status" value="1"/>
</dbReference>
<keyword evidence="13" id="KW-0472">Membrane</keyword>
<dbReference type="InterPro" id="IPR036779">
    <property type="entry name" value="LysM_dom_sf"/>
</dbReference>
<gene>
    <name evidence="17" type="ORF">MGYG_06915</name>
</gene>
<reference evidence="18" key="1">
    <citation type="journal article" date="2012" name="MBio">
        <title>Comparative genome analysis of Trichophyton rubrum and related dermatophytes reveals candidate genes involved in infection.</title>
        <authorList>
            <person name="Martinez D.A."/>
            <person name="Oliver B.G."/>
            <person name="Graeser Y."/>
            <person name="Goldberg J.M."/>
            <person name="Li W."/>
            <person name="Martinez-Rossi N.M."/>
            <person name="Monod M."/>
            <person name="Shelest E."/>
            <person name="Barton R.C."/>
            <person name="Birch E."/>
            <person name="Brakhage A.A."/>
            <person name="Chen Z."/>
            <person name="Gurr S.J."/>
            <person name="Heiman D."/>
            <person name="Heitman J."/>
            <person name="Kosti I."/>
            <person name="Rossi A."/>
            <person name="Saif S."/>
            <person name="Samalova M."/>
            <person name="Saunders C.W."/>
            <person name="Shea T."/>
            <person name="Summerbell R.C."/>
            <person name="Xu J."/>
            <person name="Young S."/>
            <person name="Zeng Q."/>
            <person name="Birren B.W."/>
            <person name="Cuomo C.A."/>
            <person name="White T.C."/>
        </authorList>
    </citation>
    <scope>NUCLEOTIDE SEQUENCE [LARGE SCALE GENOMIC DNA]</scope>
    <source>
        <strain evidence="18">ATCC MYA-4604 / CBS 118893</strain>
    </source>
</reference>
<dbReference type="InterPro" id="IPR053214">
    <property type="entry name" value="LysM12-like"/>
</dbReference>
<dbReference type="InterPro" id="IPR029070">
    <property type="entry name" value="Chitinase_insertion_sf"/>
</dbReference>
<dbReference type="EC" id="3.2.1.14" evidence="3"/>
<dbReference type="SMART" id="SM00270">
    <property type="entry name" value="ChtBD1"/>
    <property type="match status" value="1"/>
</dbReference>
<dbReference type="Pfam" id="PF01476">
    <property type="entry name" value="LysM"/>
    <property type="match status" value="1"/>
</dbReference>